<evidence type="ECO:0000256" key="4">
    <source>
        <dbReference type="ARBA" id="ARBA00023125"/>
    </source>
</evidence>
<dbReference type="InterPro" id="IPR017856">
    <property type="entry name" value="Integrase-like_N"/>
</dbReference>
<name>A0A0G0K3I7_9BACT</name>
<evidence type="ECO:0000256" key="3">
    <source>
        <dbReference type="ARBA" id="ARBA00023015"/>
    </source>
</evidence>
<keyword evidence="5 6" id="KW-0804">Transcription</keyword>
<evidence type="ECO:0000313" key="10">
    <source>
        <dbReference type="Proteomes" id="UP000034603"/>
    </source>
</evidence>
<dbReference type="InterPro" id="IPR048300">
    <property type="entry name" value="TACO1_YebC-like_2nd/3rd_dom"/>
</dbReference>
<dbReference type="AlphaFoldDB" id="A0A0G0K3I7"/>
<dbReference type="PANTHER" id="PTHR12532">
    <property type="entry name" value="TRANSLATIONAL ACTIVATOR OF CYTOCHROME C OXIDASE 1"/>
    <property type="match status" value="1"/>
</dbReference>
<dbReference type="InterPro" id="IPR049083">
    <property type="entry name" value="TACO1_YebC_N"/>
</dbReference>
<gene>
    <name evidence="9" type="ORF">US62_C0045G0006</name>
</gene>
<proteinExistence type="inferred from homology"/>
<keyword evidence="3 6" id="KW-0805">Transcription regulation</keyword>
<dbReference type="HAMAP" id="MF_00693">
    <property type="entry name" value="Transcrip_reg_TACO1"/>
    <property type="match status" value="1"/>
</dbReference>
<dbReference type="NCBIfam" id="TIGR01033">
    <property type="entry name" value="YebC/PmpR family DNA-binding transcriptional regulator"/>
    <property type="match status" value="1"/>
</dbReference>
<keyword evidence="2 6" id="KW-0963">Cytoplasm</keyword>
<dbReference type="Pfam" id="PF01709">
    <property type="entry name" value="Transcrip_reg"/>
    <property type="match status" value="1"/>
</dbReference>
<dbReference type="InterPro" id="IPR002876">
    <property type="entry name" value="Transcrip_reg_TACO1-like"/>
</dbReference>
<evidence type="ECO:0000256" key="5">
    <source>
        <dbReference type="ARBA" id="ARBA00023163"/>
    </source>
</evidence>
<dbReference type="Gene3D" id="3.30.70.980">
    <property type="match status" value="2"/>
</dbReference>
<accession>A0A0G0K3I7</accession>
<dbReference type="FunFam" id="1.10.10.200:FF:000002">
    <property type="entry name" value="Probable transcriptional regulatory protein CLM62_37755"/>
    <property type="match status" value="1"/>
</dbReference>
<dbReference type="Proteomes" id="UP000034603">
    <property type="component" value="Unassembled WGS sequence"/>
</dbReference>
<keyword evidence="4 6" id="KW-0238">DNA-binding</keyword>
<evidence type="ECO:0000256" key="2">
    <source>
        <dbReference type="ARBA" id="ARBA00022490"/>
    </source>
</evidence>
<dbReference type="GO" id="GO:0005829">
    <property type="term" value="C:cytosol"/>
    <property type="evidence" value="ECO:0007669"/>
    <property type="project" value="TreeGrafter"/>
</dbReference>
<dbReference type="Pfam" id="PF20772">
    <property type="entry name" value="TACO1_YebC_N"/>
    <property type="match status" value="1"/>
</dbReference>
<protein>
    <recommendedName>
        <fullName evidence="6">Probable transcriptional regulatory protein US62_C0045G0006</fullName>
    </recommendedName>
</protein>
<evidence type="ECO:0000259" key="8">
    <source>
        <dbReference type="Pfam" id="PF20772"/>
    </source>
</evidence>
<evidence type="ECO:0000256" key="6">
    <source>
        <dbReference type="HAMAP-Rule" id="MF_00693"/>
    </source>
</evidence>
<feature type="domain" description="TACO1/YebC-like second and third" evidence="7">
    <location>
        <begin position="82"/>
        <end position="236"/>
    </location>
</feature>
<evidence type="ECO:0000256" key="1">
    <source>
        <dbReference type="ARBA" id="ARBA00008724"/>
    </source>
</evidence>
<reference evidence="9 10" key="1">
    <citation type="journal article" date="2015" name="Nature">
        <title>rRNA introns, odd ribosomes, and small enigmatic genomes across a large radiation of phyla.</title>
        <authorList>
            <person name="Brown C.T."/>
            <person name="Hug L.A."/>
            <person name="Thomas B.C."/>
            <person name="Sharon I."/>
            <person name="Castelle C.J."/>
            <person name="Singh A."/>
            <person name="Wilkins M.J."/>
            <person name="Williams K.H."/>
            <person name="Banfield J.F."/>
        </authorList>
    </citation>
    <scope>NUCLEOTIDE SEQUENCE [LARGE SCALE GENOMIC DNA]</scope>
</reference>
<dbReference type="GO" id="GO:0003677">
    <property type="term" value="F:DNA binding"/>
    <property type="evidence" value="ECO:0007669"/>
    <property type="project" value="UniProtKB-UniRule"/>
</dbReference>
<comment type="subcellular location">
    <subcellularLocation>
        <location evidence="6">Cytoplasm</location>
    </subcellularLocation>
</comment>
<organism evidence="9 10">
    <name type="scientific">Candidatus Woesebacteria bacterium GW2011_GWA1_37_8</name>
    <dbReference type="NCBI Taxonomy" id="1618546"/>
    <lineage>
        <taxon>Bacteria</taxon>
        <taxon>Candidatus Woeseibacteriota</taxon>
    </lineage>
</organism>
<sequence length="247" mass="26997">MSGHSHYATIKRQKSANDAVKGKVFSKYARAIQIAVKTGGSPDPNSNYKLRMTIEAARGENMPKENIERAISRAAGDSANIEEVTYEGFGPVGVSVIVEVATDNRNRTAQEMKNFFEKGGGSLAGPGAVSYNFDQKGIILTQKGENPEKTMLTLIDAGAEDVEEVDDGFEVYVTPTQTAAVKEKLESMGIKVTSAKLIMKPKNMQTVSTKEDANKVLNWLEKLEEHEDVQKVFVNLDIPQELVAELS</sequence>
<dbReference type="SUPFAM" id="SSF75625">
    <property type="entry name" value="YebC-like"/>
    <property type="match status" value="1"/>
</dbReference>
<dbReference type="InterPro" id="IPR026564">
    <property type="entry name" value="Transcrip_reg_TACO1-like_dom3"/>
</dbReference>
<dbReference type="NCBIfam" id="NF001030">
    <property type="entry name" value="PRK00110.1"/>
    <property type="match status" value="1"/>
</dbReference>
<comment type="caution">
    <text evidence="9">The sequence shown here is derived from an EMBL/GenBank/DDBJ whole genome shotgun (WGS) entry which is preliminary data.</text>
</comment>
<feature type="domain" description="TACO1/YebC-like N-terminal" evidence="8">
    <location>
        <begin position="5"/>
        <end position="76"/>
    </location>
</feature>
<evidence type="ECO:0000313" key="9">
    <source>
        <dbReference type="EMBL" id="KKQ43634.1"/>
    </source>
</evidence>
<dbReference type="PANTHER" id="PTHR12532:SF6">
    <property type="entry name" value="TRANSCRIPTIONAL REGULATORY PROTEIN YEBC-RELATED"/>
    <property type="match status" value="1"/>
</dbReference>
<dbReference type="InterPro" id="IPR029072">
    <property type="entry name" value="YebC-like"/>
</dbReference>
<dbReference type="NCBIfam" id="NF009044">
    <property type="entry name" value="PRK12378.1"/>
    <property type="match status" value="1"/>
</dbReference>
<dbReference type="EMBL" id="LBTR01000045">
    <property type="protein sequence ID" value="KKQ43634.1"/>
    <property type="molecule type" value="Genomic_DNA"/>
</dbReference>
<comment type="similarity">
    <text evidence="1 6">Belongs to the TACO1 family.</text>
</comment>
<dbReference type="Gene3D" id="1.10.10.200">
    <property type="match status" value="1"/>
</dbReference>
<dbReference type="GO" id="GO:0006355">
    <property type="term" value="P:regulation of DNA-templated transcription"/>
    <property type="evidence" value="ECO:0007669"/>
    <property type="project" value="UniProtKB-UniRule"/>
</dbReference>
<evidence type="ECO:0000259" key="7">
    <source>
        <dbReference type="Pfam" id="PF01709"/>
    </source>
</evidence>